<dbReference type="Proteomes" id="UP000000529">
    <property type="component" value="Chromosome"/>
</dbReference>
<reference evidence="1 2" key="1">
    <citation type="journal article" date="2004" name="Science">
        <title>Illuminating the evolutionary history of chlamydiae.</title>
        <authorList>
            <person name="Horn M."/>
            <person name="Collingro A."/>
            <person name="Schmitz-Esser S."/>
            <person name="Beier C.L."/>
            <person name="Purkhold U."/>
            <person name="Fartmann B."/>
            <person name="Brandt P."/>
            <person name="Nyakatura G.J."/>
            <person name="Droege M."/>
            <person name="Frishman D."/>
            <person name="Rattei T."/>
            <person name="Mewes H."/>
            <person name="Wagner M."/>
        </authorList>
    </citation>
    <scope>NUCLEOTIDE SEQUENCE [LARGE SCALE GENOMIC DNA]</scope>
    <source>
        <strain evidence="1 2">UWE25</strain>
    </source>
</reference>
<keyword evidence="2" id="KW-1185">Reference proteome</keyword>
<protein>
    <submittedName>
        <fullName evidence="1">Uncharacterized protein</fullName>
    </submittedName>
</protein>
<accession>Q6MBU6</accession>
<dbReference type="EMBL" id="BX908798">
    <property type="protein sequence ID" value="CAF23953.1"/>
    <property type="molecule type" value="Genomic_DNA"/>
</dbReference>
<name>Q6MBU6_PARUW</name>
<gene>
    <name evidence="1" type="ORF">PC_RS05920</name>
</gene>
<dbReference type="OrthoDB" id="21578at2"/>
<dbReference type="HOGENOM" id="CLU_2424281_0_0_0"/>
<evidence type="ECO:0000313" key="1">
    <source>
        <dbReference type="EMBL" id="CAF23953.1"/>
    </source>
</evidence>
<dbReference type="eggNOG" id="ENOG50340Z5">
    <property type="taxonomic scope" value="Bacteria"/>
</dbReference>
<dbReference type="KEGG" id="pcu:PC_RS05920"/>
<organism evidence="1 2">
    <name type="scientific">Protochlamydia amoebophila (strain UWE25)</name>
    <dbReference type="NCBI Taxonomy" id="264201"/>
    <lineage>
        <taxon>Bacteria</taxon>
        <taxon>Pseudomonadati</taxon>
        <taxon>Chlamydiota</taxon>
        <taxon>Chlamydiia</taxon>
        <taxon>Parachlamydiales</taxon>
        <taxon>Parachlamydiaceae</taxon>
        <taxon>Candidatus Protochlamydia</taxon>
    </lineage>
</organism>
<evidence type="ECO:0000313" key="2">
    <source>
        <dbReference type="Proteomes" id="UP000000529"/>
    </source>
</evidence>
<dbReference type="STRING" id="264201.pc1229"/>
<dbReference type="RefSeq" id="WP_011175779.1">
    <property type="nucleotide sequence ID" value="NC_005861.2"/>
</dbReference>
<proteinExistence type="predicted"/>
<sequence length="91" mass="10541">MNFWDSHGIFFLLFITLFPRLTMLFAVTIPFNPLTWMGWLFAPHLTVAILATQYYWQTNPILCIIAWFVALAGTGGEAKVVTVGARYRRWQ</sequence>
<dbReference type="AlphaFoldDB" id="Q6MBU6"/>